<comment type="caution">
    <text evidence="1">The sequence shown here is derived from an EMBL/GenBank/DDBJ whole genome shotgun (WGS) entry which is preliminary data.</text>
</comment>
<dbReference type="AlphaFoldDB" id="K6Z8G9"/>
<sequence length="66" mass="7818">MLAFCYLGFSAFCVLRFAFCVLRQLIEKNNSDLSFFTMAIVHKKSLEYVQLSVIRITRRFIQPTEY</sequence>
<name>K6Z8G9_9ALTE</name>
<evidence type="ECO:0000313" key="2">
    <source>
        <dbReference type="Proteomes" id="UP000006263"/>
    </source>
</evidence>
<reference evidence="1 2" key="1">
    <citation type="journal article" date="2017" name="Antonie Van Leeuwenhoek">
        <title>Rhizobium rhizosphaerae sp. nov., a novel species isolated from rice rhizosphere.</title>
        <authorList>
            <person name="Zhao J.J."/>
            <person name="Zhang J."/>
            <person name="Zhang R.J."/>
            <person name="Zhang C.W."/>
            <person name="Yin H.Q."/>
            <person name="Zhang X.X."/>
        </authorList>
    </citation>
    <scope>NUCLEOTIDE SEQUENCE [LARGE SCALE GENOMIC DNA]</scope>
    <source>
        <strain evidence="1 2">KMM 241</strain>
    </source>
</reference>
<gene>
    <name evidence="1" type="ORF">GMES_2988</name>
</gene>
<dbReference type="EMBL" id="BAEP01000058">
    <property type="protein sequence ID" value="GAC25278.1"/>
    <property type="molecule type" value="Genomic_DNA"/>
</dbReference>
<evidence type="ECO:0000313" key="1">
    <source>
        <dbReference type="EMBL" id="GAC25278.1"/>
    </source>
</evidence>
<protein>
    <submittedName>
        <fullName evidence="1">Uncharacterized protein</fullName>
    </submittedName>
</protein>
<accession>K6Z8G9</accession>
<proteinExistence type="predicted"/>
<dbReference type="Proteomes" id="UP000006263">
    <property type="component" value="Unassembled WGS sequence"/>
</dbReference>
<organism evidence="1 2">
    <name type="scientific">Paraglaciecola mesophila KMM 241</name>
    <dbReference type="NCBI Taxonomy" id="1128912"/>
    <lineage>
        <taxon>Bacteria</taxon>
        <taxon>Pseudomonadati</taxon>
        <taxon>Pseudomonadota</taxon>
        <taxon>Gammaproteobacteria</taxon>
        <taxon>Alteromonadales</taxon>
        <taxon>Alteromonadaceae</taxon>
        <taxon>Paraglaciecola</taxon>
    </lineage>
</organism>